<feature type="active site" description="Proton acceptor" evidence="9">
    <location>
        <position position="149"/>
    </location>
</feature>
<dbReference type="UniPathway" id="UPA00094"/>
<evidence type="ECO:0000256" key="8">
    <source>
        <dbReference type="PIRNR" id="PIRNR000094"/>
    </source>
</evidence>
<evidence type="ECO:0000256" key="6">
    <source>
        <dbReference type="ARBA" id="ARBA00023098"/>
    </source>
</evidence>
<keyword evidence="5 8" id="KW-0560">Oxidoreductase</keyword>
<dbReference type="GO" id="GO:0006633">
    <property type="term" value="P:fatty acid biosynthetic process"/>
    <property type="evidence" value="ECO:0007669"/>
    <property type="project" value="UniProtKB-UniPathway"/>
</dbReference>
<dbReference type="Proteomes" id="UP000217163">
    <property type="component" value="Unassembled WGS sequence"/>
</dbReference>
<evidence type="ECO:0000256" key="10">
    <source>
        <dbReference type="PIRSR" id="PIRSR000094-3"/>
    </source>
</evidence>
<dbReference type="PANTHER" id="PTHR43159">
    <property type="entry name" value="ENOYL-[ACYL-CARRIER-PROTEIN] REDUCTASE"/>
    <property type="match status" value="1"/>
</dbReference>
<dbReference type="Gene3D" id="1.10.8.400">
    <property type="entry name" value="Enoyl acyl carrier protein reductase"/>
    <property type="match status" value="1"/>
</dbReference>
<dbReference type="GO" id="GO:0004318">
    <property type="term" value="F:enoyl-[acyl-carrier-protein] reductase (NADH) activity"/>
    <property type="evidence" value="ECO:0007669"/>
    <property type="project" value="UniProtKB-EC"/>
</dbReference>
<dbReference type="PIRSF" id="PIRSF000094">
    <property type="entry name" value="Enoyl-ACP_rdct"/>
    <property type="match status" value="1"/>
</dbReference>
<gene>
    <name evidence="11" type="ORF">CFN58_05765</name>
</gene>
<dbReference type="AlphaFoldDB" id="A0A261WLQ0"/>
<dbReference type="InterPro" id="IPR014358">
    <property type="entry name" value="Enoyl-ACP_Rdtase_NADH"/>
</dbReference>
<comment type="caution">
    <text evidence="11">The sequence shown here is derived from an EMBL/GenBank/DDBJ whole genome shotgun (WGS) entry which is preliminary data.</text>
</comment>
<evidence type="ECO:0000313" key="12">
    <source>
        <dbReference type="Proteomes" id="UP000217163"/>
    </source>
</evidence>
<dbReference type="InterPro" id="IPR036291">
    <property type="entry name" value="NAD(P)-bd_dom_sf"/>
</dbReference>
<feature type="binding site" evidence="10">
    <location>
        <position position="166"/>
    </location>
    <ligand>
        <name>NAD(+)</name>
        <dbReference type="ChEBI" id="CHEBI:57540"/>
    </ligand>
</feature>
<organism evidence="11 12">
    <name type="scientific">Pseudomonas avellanae</name>
    <dbReference type="NCBI Taxonomy" id="46257"/>
    <lineage>
        <taxon>Bacteria</taxon>
        <taxon>Pseudomonadati</taxon>
        <taxon>Pseudomonadota</taxon>
        <taxon>Gammaproteobacteria</taxon>
        <taxon>Pseudomonadales</taxon>
        <taxon>Pseudomonadaceae</taxon>
        <taxon>Pseudomonas</taxon>
    </lineage>
</organism>
<evidence type="ECO:0000256" key="2">
    <source>
        <dbReference type="ARBA" id="ARBA00009233"/>
    </source>
</evidence>
<dbReference type="InterPro" id="IPR002347">
    <property type="entry name" value="SDR_fam"/>
</dbReference>
<dbReference type="SMR" id="A0A261WLQ0"/>
<keyword evidence="6" id="KW-0443">Lipid metabolism</keyword>
<evidence type="ECO:0000256" key="4">
    <source>
        <dbReference type="ARBA" id="ARBA00022832"/>
    </source>
</evidence>
<dbReference type="Pfam" id="PF13561">
    <property type="entry name" value="adh_short_C2"/>
    <property type="match status" value="1"/>
</dbReference>
<feature type="active site" description="Proton acceptor" evidence="9">
    <location>
        <position position="159"/>
    </location>
</feature>
<dbReference type="EC" id="1.3.1.9" evidence="8"/>
<reference evidence="12" key="1">
    <citation type="journal article" date="2016" name="Sci. Rep.">
        <title>Genome analysis of the kiwifruit canker pathogen Pseudomonas syringae pv. actinidiae biovar 5.</title>
        <authorList>
            <person name="Fujikawa T."/>
            <person name="Sawada H."/>
        </authorList>
    </citation>
    <scope>NUCLEOTIDE SEQUENCE [LARGE SCALE GENOMIC DNA]</scope>
    <source>
        <strain evidence="12">MAFF 212061</strain>
    </source>
</reference>
<feature type="binding site" evidence="10">
    <location>
        <position position="12"/>
    </location>
    <ligand>
        <name>NAD(+)</name>
        <dbReference type="ChEBI" id="CHEBI:57540"/>
    </ligand>
</feature>
<keyword evidence="8 10" id="KW-0520">NAD</keyword>
<evidence type="ECO:0000256" key="3">
    <source>
        <dbReference type="ARBA" id="ARBA00022516"/>
    </source>
</evidence>
<dbReference type="SUPFAM" id="SSF51735">
    <property type="entry name" value="NAD(P)-binding Rossmann-fold domains"/>
    <property type="match status" value="1"/>
</dbReference>
<keyword evidence="7 8" id="KW-0275">Fatty acid biosynthesis</keyword>
<evidence type="ECO:0000256" key="7">
    <source>
        <dbReference type="ARBA" id="ARBA00023160"/>
    </source>
</evidence>
<dbReference type="PANTHER" id="PTHR43159:SF2">
    <property type="entry name" value="ENOYL-[ACYL-CARRIER-PROTEIN] REDUCTASE [NADH], CHLOROPLASTIC"/>
    <property type="match status" value="1"/>
</dbReference>
<evidence type="ECO:0000256" key="5">
    <source>
        <dbReference type="ARBA" id="ARBA00023002"/>
    </source>
</evidence>
<accession>A0A261WLQ0</accession>
<evidence type="ECO:0000313" key="11">
    <source>
        <dbReference type="EMBL" id="OZI87151.1"/>
    </source>
</evidence>
<comment type="similarity">
    <text evidence="2 8">Belongs to the short-chain dehydrogenases/reductases (SDR) family. FabI subfamily.</text>
</comment>
<feature type="binding site" evidence="10">
    <location>
        <position position="96"/>
    </location>
    <ligand>
        <name>NAD(+)</name>
        <dbReference type="ChEBI" id="CHEBI:57540"/>
    </ligand>
</feature>
<proteinExistence type="inferred from homology"/>
<keyword evidence="4" id="KW-0276">Fatty acid metabolism</keyword>
<comment type="catalytic activity">
    <reaction evidence="8">
        <text>a 2,3-saturated acyl-[ACP] + NAD(+) = a (2E)-enoyl-[ACP] + NADH + H(+)</text>
        <dbReference type="Rhea" id="RHEA:10240"/>
        <dbReference type="Rhea" id="RHEA-COMP:9925"/>
        <dbReference type="Rhea" id="RHEA-COMP:9926"/>
        <dbReference type="ChEBI" id="CHEBI:15378"/>
        <dbReference type="ChEBI" id="CHEBI:57540"/>
        <dbReference type="ChEBI" id="CHEBI:57945"/>
        <dbReference type="ChEBI" id="CHEBI:78784"/>
        <dbReference type="ChEBI" id="CHEBI:78785"/>
        <dbReference type="EC" id="1.3.1.9"/>
    </reaction>
</comment>
<feature type="binding site" evidence="10">
    <location>
        <begin position="68"/>
        <end position="69"/>
    </location>
    <ligand>
        <name>NAD(+)</name>
        <dbReference type="ChEBI" id="CHEBI:57540"/>
    </ligand>
</feature>
<feature type="binding site" evidence="10">
    <location>
        <begin position="18"/>
        <end position="19"/>
    </location>
    <ligand>
        <name>NAD(+)</name>
        <dbReference type="ChEBI" id="CHEBI:57540"/>
    </ligand>
</feature>
<protein>
    <recommendedName>
        <fullName evidence="8">Enoyl-[acyl-carrier-protein] reductase [NADH]</fullName>
        <ecNumber evidence="8">1.3.1.9</ecNumber>
    </recommendedName>
</protein>
<dbReference type="Gene3D" id="3.40.50.720">
    <property type="entry name" value="NAD(P)-binding Rossmann-like Domain"/>
    <property type="match status" value="1"/>
</dbReference>
<comment type="pathway">
    <text evidence="1">Lipid metabolism; fatty acid biosynthesis.</text>
</comment>
<dbReference type="EMBL" id="NKQU01000086">
    <property type="protein sequence ID" value="OZI87151.1"/>
    <property type="molecule type" value="Genomic_DNA"/>
</dbReference>
<evidence type="ECO:0000256" key="1">
    <source>
        <dbReference type="ARBA" id="ARBA00005194"/>
    </source>
</evidence>
<evidence type="ECO:0000256" key="9">
    <source>
        <dbReference type="PIRSR" id="PIRSR000094-1"/>
    </source>
</evidence>
<name>A0A261WLQ0_9PSED</name>
<sequence>MNLAGKRGVVLGILNKKSIAAACASKLMREGAEVICSYLPVKGDEERRHALATRAVSGLPSNYMLPCDVTCDESVRAFFDGVKDIFGSIDFIVHGISLIPSDASVGNLVELPREAFIASMNVSVYSLIVISKCAKSLMPKGSSILTFSYLSADALVPGYELLGICKAALQSSVSYLAFDLSKKNIRVNVLSAPPFPSSSAIGHTAYSGLSDTYAKKLQPTGTPSVNEILNVAIFLISDNSIGVTGDRIFVDGGFHNMSAAI</sequence>
<keyword evidence="3 8" id="KW-0444">Lipid biosynthesis</keyword>